<sequence length="133" mass="15430">MAIRLNSPVYISLVVMLFPLSNQEPKNISWNIADLSDYKDRGISNFANRDLCNESGSNDGCIKEFREWAQKNLIGTEAIRAACDPDETMKGKIVCWLRRKYKKRTGYEVQYWNDELGQHYRFAAHPENLPDLN</sequence>
<protein>
    <submittedName>
        <fullName evidence="2">Uncharacterized protein</fullName>
    </submittedName>
</protein>
<proteinExistence type="predicted"/>
<reference evidence="2" key="1">
    <citation type="submission" date="2021-05" db="EMBL/GenBank/DDBJ databases">
        <authorList>
            <person name="Alioto T."/>
            <person name="Alioto T."/>
            <person name="Gomez Garrido J."/>
        </authorList>
    </citation>
    <scope>NUCLEOTIDE SEQUENCE</scope>
</reference>
<name>A0A8D8YAG1_9HEMI</name>
<keyword evidence="1" id="KW-0732">Signal</keyword>
<dbReference type="AlphaFoldDB" id="A0A8D8YAG1"/>
<feature type="chain" id="PRO_5034985275" evidence="1">
    <location>
        <begin position="24"/>
        <end position="133"/>
    </location>
</feature>
<feature type="signal peptide" evidence="1">
    <location>
        <begin position="1"/>
        <end position="23"/>
    </location>
</feature>
<dbReference type="EMBL" id="HBUF01368916">
    <property type="protein sequence ID" value="CAG6725090.1"/>
    <property type="molecule type" value="Transcribed_RNA"/>
</dbReference>
<evidence type="ECO:0000256" key="1">
    <source>
        <dbReference type="SAM" id="SignalP"/>
    </source>
</evidence>
<organism evidence="2">
    <name type="scientific">Cacopsylla melanoneura</name>
    <dbReference type="NCBI Taxonomy" id="428564"/>
    <lineage>
        <taxon>Eukaryota</taxon>
        <taxon>Metazoa</taxon>
        <taxon>Ecdysozoa</taxon>
        <taxon>Arthropoda</taxon>
        <taxon>Hexapoda</taxon>
        <taxon>Insecta</taxon>
        <taxon>Pterygota</taxon>
        <taxon>Neoptera</taxon>
        <taxon>Paraneoptera</taxon>
        <taxon>Hemiptera</taxon>
        <taxon>Sternorrhyncha</taxon>
        <taxon>Psylloidea</taxon>
        <taxon>Psyllidae</taxon>
        <taxon>Psyllinae</taxon>
        <taxon>Cacopsylla</taxon>
    </lineage>
</organism>
<accession>A0A8D8YAG1</accession>
<evidence type="ECO:0000313" key="2">
    <source>
        <dbReference type="EMBL" id="CAG6725090.1"/>
    </source>
</evidence>